<proteinExistence type="predicted"/>
<dbReference type="InterPro" id="IPR050397">
    <property type="entry name" value="Env_Response_Regulators"/>
</dbReference>
<dbReference type="SUPFAM" id="SSF51206">
    <property type="entry name" value="cAMP-binding domain-like"/>
    <property type="match status" value="1"/>
</dbReference>
<evidence type="ECO:0000256" key="2">
    <source>
        <dbReference type="ARBA" id="ARBA00023125"/>
    </source>
</evidence>
<dbReference type="PROSITE" id="PS51063">
    <property type="entry name" value="HTH_CRP_2"/>
    <property type="match status" value="1"/>
</dbReference>
<evidence type="ECO:0000256" key="3">
    <source>
        <dbReference type="ARBA" id="ARBA00023163"/>
    </source>
</evidence>
<dbReference type="AlphaFoldDB" id="A0A1H8XTA3"/>
<dbReference type="PANTHER" id="PTHR24567">
    <property type="entry name" value="CRP FAMILY TRANSCRIPTIONAL REGULATORY PROTEIN"/>
    <property type="match status" value="1"/>
</dbReference>
<dbReference type="Gene3D" id="2.60.120.10">
    <property type="entry name" value="Jelly Rolls"/>
    <property type="match status" value="1"/>
</dbReference>
<dbReference type="Pfam" id="PF00027">
    <property type="entry name" value="cNMP_binding"/>
    <property type="match status" value="1"/>
</dbReference>
<dbReference type="SMART" id="SM00419">
    <property type="entry name" value="HTH_CRP"/>
    <property type="match status" value="1"/>
</dbReference>
<dbReference type="EMBL" id="FODY01000029">
    <property type="protein sequence ID" value="SEP43057.1"/>
    <property type="molecule type" value="Genomic_DNA"/>
</dbReference>
<dbReference type="GO" id="GO:0005829">
    <property type="term" value="C:cytosol"/>
    <property type="evidence" value="ECO:0007669"/>
    <property type="project" value="TreeGrafter"/>
</dbReference>
<evidence type="ECO:0000313" key="7">
    <source>
        <dbReference type="Proteomes" id="UP000198847"/>
    </source>
</evidence>
<dbReference type="GO" id="GO:0016301">
    <property type="term" value="F:kinase activity"/>
    <property type="evidence" value="ECO:0007669"/>
    <property type="project" value="UniProtKB-KW"/>
</dbReference>
<dbReference type="InterPro" id="IPR018490">
    <property type="entry name" value="cNMP-bd_dom_sf"/>
</dbReference>
<keyword evidence="3" id="KW-0804">Transcription</keyword>
<keyword evidence="6" id="KW-0808">Transferase</keyword>
<dbReference type="InterPro" id="IPR036390">
    <property type="entry name" value="WH_DNA-bd_sf"/>
</dbReference>
<protein>
    <submittedName>
        <fullName evidence="6">cAMP-binding domain of CRP or a regulatory subunit of cAMP-dependent protein kinases</fullName>
    </submittedName>
</protein>
<dbReference type="SMART" id="SM00100">
    <property type="entry name" value="cNMP"/>
    <property type="match status" value="1"/>
</dbReference>
<dbReference type="FunFam" id="1.10.10.10:FF:000019">
    <property type="entry name" value="Crp/Fnr family transcriptional regulator"/>
    <property type="match status" value="1"/>
</dbReference>
<dbReference type="InterPro" id="IPR014710">
    <property type="entry name" value="RmlC-like_jellyroll"/>
</dbReference>
<dbReference type="InterPro" id="IPR000595">
    <property type="entry name" value="cNMP-bd_dom"/>
</dbReference>
<sequence length="218" mass="24585">MNCVVPHFTEEEINLLKQSGRVLTVKAGHILFRENDETDHVYLIESGHVKHYHTTSLGKVVIVSICGPSEMIGVPAVLLGQRRGVFAEALEPGTLWRIEQEVFLRLLHQYPQLAVKLAAIHCQLVRNYEYGLQTLVVASADSRLAWLLLRLAEGRRPERDGGQRVGFYLTHQEMADMIGSCRQTVTTVLGNFKRAGLIRIKKHALEIVDADRLRQLVS</sequence>
<feature type="domain" description="Cyclic nucleotide-binding" evidence="4">
    <location>
        <begin position="4"/>
        <end position="107"/>
    </location>
</feature>
<dbReference type="RefSeq" id="WP_177173665.1">
    <property type="nucleotide sequence ID" value="NZ_FODY01000029.1"/>
</dbReference>
<dbReference type="PROSITE" id="PS50042">
    <property type="entry name" value="CNMP_BINDING_3"/>
    <property type="match status" value="1"/>
</dbReference>
<accession>A0A1H8XTA3</accession>
<dbReference type="SUPFAM" id="SSF46785">
    <property type="entry name" value="Winged helix' DNA-binding domain"/>
    <property type="match status" value="1"/>
</dbReference>
<dbReference type="CDD" id="cd00038">
    <property type="entry name" value="CAP_ED"/>
    <property type="match status" value="1"/>
</dbReference>
<dbReference type="GO" id="GO:0003700">
    <property type="term" value="F:DNA-binding transcription factor activity"/>
    <property type="evidence" value="ECO:0007669"/>
    <property type="project" value="TreeGrafter"/>
</dbReference>
<dbReference type="STRING" id="112903.SAMN04490178_12942"/>
<dbReference type="PANTHER" id="PTHR24567:SF74">
    <property type="entry name" value="HTH-TYPE TRANSCRIPTIONAL REGULATOR ARCR"/>
    <property type="match status" value="1"/>
</dbReference>
<dbReference type="InterPro" id="IPR012318">
    <property type="entry name" value="HTH_CRP"/>
</dbReference>
<dbReference type="Gene3D" id="1.10.10.10">
    <property type="entry name" value="Winged helix-like DNA-binding domain superfamily/Winged helix DNA-binding domain"/>
    <property type="match status" value="1"/>
</dbReference>
<evidence type="ECO:0000259" key="5">
    <source>
        <dbReference type="PROSITE" id="PS51063"/>
    </source>
</evidence>
<evidence type="ECO:0000313" key="6">
    <source>
        <dbReference type="EMBL" id="SEP43057.1"/>
    </source>
</evidence>
<dbReference type="InterPro" id="IPR036388">
    <property type="entry name" value="WH-like_DNA-bd_sf"/>
</dbReference>
<keyword evidence="1" id="KW-0805">Transcription regulation</keyword>
<keyword evidence="6" id="KW-0418">Kinase</keyword>
<reference evidence="6 7" key="1">
    <citation type="submission" date="2016-10" db="EMBL/GenBank/DDBJ databases">
        <authorList>
            <person name="de Groot N.N."/>
        </authorList>
    </citation>
    <scope>NUCLEOTIDE SEQUENCE [LARGE SCALE GENOMIC DNA]</scope>
    <source>
        <strain evidence="6 7">DSM 13305</strain>
    </source>
</reference>
<name>A0A1H8XTA3_9FIRM</name>
<dbReference type="Pfam" id="PF13545">
    <property type="entry name" value="HTH_Crp_2"/>
    <property type="match status" value="1"/>
</dbReference>
<dbReference type="Proteomes" id="UP000198847">
    <property type="component" value="Unassembled WGS sequence"/>
</dbReference>
<gene>
    <name evidence="6" type="ORF">SAMN04490178_12942</name>
</gene>
<evidence type="ECO:0000256" key="1">
    <source>
        <dbReference type="ARBA" id="ARBA00023015"/>
    </source>
</evidence>
<dbReference type="GO" id="GO:0003677">
    <property type="term" value="F:DNA binding"/>
    <property type="evidence" value="ECO:0007669"/>
    <property type="project" value="UniProtKB-KW"/>
</dbReference>
<feature type="domain" description="HTH crp-type" evidence="5">
    <location>
        <begin position="138"/>
        <end position="211"/>
    </location>
</feature>
<evidence type="ECO:0000259" key="4">
    <source>
        <dbReference type="PROSITE" id="PS50042"/>
    </source>
</evidence>
<organism evidence="6 7">
    <name type="scientific">Propionispora vibrioides</name>
    <dbReference type="NCBI Taxonomy" id="112903"/>
    <lineage>
        <taxon>Bacteria</taxon>
        <taxon>Bacillati</taxon>
        <taxon>Bacillota</taxon>
        <taxon>Negativicutes</taxon>
        <taxon>Selenomonadales</taxon>
        <taxon>Sporomusaceae</taxon>
        <taxon>Propionispora</taxon>
    </lineage>
</organism>
<keyword evidence="7" id="KW-1185">Reference proteome</keyword>
<keyword evidence="2" id="KW-0238">DNA-binding</keyword>